<keyword evidence="10" id="KW-1185">Reference proteome</keyword>
<evidence type="ECO:0000256" key="5">
    <source>
        <dbReference type="PROSITE-ProRule" id="PRU10141"/>
    </source>
</evidence>
<dbReference type="Gene3D" id="1.10.510.10">
    <property type="entry name" value="Transferase(Phosphotransferase) domain 1"/>
    <property type="match status" value="1"/>
</dbReference>
<dbReference type="InterPro" id="IPR000719">
    <property type="entry name" value="Prot_kinase_dom"/>
</dbReference>
<feature type="compositionally biased region" description="Basic residues" evidence="6">
    <location>
        <begin position="1"/>
        <end position="26"/>
    </location>
</feature>
<keyword evidence="2 5" id="KW-0547">Nucleotide-binding</keyword>
<protein>
    <submittedName>
        <fullName evidence="9">Protein kinase</fullName>
    </submittedName>
</protein>
<evidence type="ECO:0000313" key="9">
    <source>
        <dbReference type="EMBL" id="QIS16938.1"/>
    </source>
</evidence>
<evidence type="ECO:0000313" key="10">
    <source>
        <dbReference type="Proteomes" id="UP000503540"/>
    </source>
</evidence>
<feature type="domain" description="Protein kinase" evidence="8">
    <location>
        <begin position="327"/>
        <end position="587"/>
    </location>
</feature>
<reference evidence="9 10" key="1">
    <citation type="journal article" date="2019" name="ACS Chem. Biol.">
        <title>Identification and Mobilization of a Cryptic Antibiotic Biosynthesis Gene Locus from a Human-Pathogenic Nocardia Isolate.</title>
        <authorList>
            <person name="Herisse M."/>
            <person name="Ishida K."/>
            <person name="Porter J.L."/>
            <person name="Howden B."/>
            <person name="Hertweck C."/>
            <person name="Stinear T.P."/>
            <person name="Pidot S.J."/>
        </authorList>
    </citation>
    <scope>NUCLEOTIDE SEQUENCE [LARGE SCALE GENOMIC DNA]</scope>
    <source>
        <strain evidence="9 10">AUSMDU00012717</strain>
    </source>
</reference>
<evidence type="ECO:0000256" key="6">
    <source>
        <dbReference type="SAM" id="MobiDB-lite"/>
    </source>
</evidence>
<dbReference type="EMBL" id="CP046172">
    <property type="protein sequence ID" value="QIS16938.1"/>
    <property type="molecule type" value="Genomic_DNA"/>
</dbReference>
<feature type="compositionally biased region" description="Basic and acidic residues" evidence="6">
    <location>
        <begin position="268"/>
        <end position="304"/>
    </location>
</feature>
<dbReference type="SUPFAM" id="SSF56112">
    <property type="entry name" value="Protein kinase-like (PK-like)"/>
    <property type="match status" value="1"/>
</dbReference>
<keyword evidence="7" id="KW-0472">Membrane</keyword>
<keyword evidence="1" id="KW-0808">Transferase</keyword>
<feature type="region of interest" description="Disordered" evidence="6">
    <location>
        <begin position="80"/>
        <end position="145"/>
    </location>
</feature>
<dbReference type="Pfam" id="PF00069">
    <property type="entry name" value="Pkinase"/>
    <property type="match status" value="1"/>
</dbReference>
<dbReference type="Proteomes" id="UP000503540">
    <property type="component" value="Chromosome"/>
</dbReference>
<dbReference type="PROSITE" id="PS00108">
    <property type="entry name" value="PROTEIN_KINASE_ST"/>
    <property type="match status" value="1"/>
</dbReference>
<keyword evidence="7" id="KW-0812">Transmembrane</keyword>
<keyword evidence="3 9" id="KW-0418">Kinase</keyword>
<dbReference type="CDD" id="cd14014">
    <property type="entry name" value="STKc_PknB_like"/>
    <property type="match status" value="1"/>
</dbReference>
<feature type="binding site" evidence="5">
    <location>
        <position position="355"/>
    </location>
    <ligand>
        <name>ATP</name>
        <dbReference type="ChEBI" id="CHEBI:30616"/>
    </ligand>
</feature>
<feature type="compositionally biased region" description="Basic and acidic residues" evidence="6">
    <location>
        <begin position="85"/>
        <end position="108"/>
    </location>
</feature>
<keyword evidence="4 5" id="KW-0067">ATP-binding</keyword>
<dbReference type="InterPro" id="IPR008271">
    <property type="entry name" value="Ser/Thr_kinase_AS"/>
</dbReference>
<gene>
    <name evidence="9" type="ORF">F5544_40790</name>
</gene>
<name>A0A6G9YUP5_9NOCA</name>
<dbReference type="PROSITE" id="PS50011">
    <property type="entry name" value="PROTEIN_KINASE_DOM"/>
    <property type="match status" value="1"/>
</dbReference>
<accession>A0A6G9YUP5</accession>
<evidence type="ECO:0000256" key="2">
    <source>
        <dbReference type="ARBA" id="ARBA00022741"/>
    </source>
</evidence>
<feature type="transmembrane region" description="Helical" evidence="7">
    <location>
        <begin position="649"/>
        <end position="674"/>
    </location>
</feature>
<organism evidence="9 10">
    <name type="scientific">Nocardia arthritidis</name>
    <dbReference type="NCBI Taxonomy" id="228602"/>
    <lineage>
        <taxon>Bacteria</taxon>
        <taxon>Bacillati</taxon>
        <taxon>Actinomycetota</taxon>
        <taxon>Actinomycetes</taxon>
        <taxon>Mycobacteriales</taxon>
        <taxon>Nocardiaceae</taxon>
        <taxon>Nocardia</taxon>
    </lineage>
</organism>
<evidence type="ECO:0000256" key="7">
    <source>
        <dbReference type="SAM" id="Phobius"/>
    </source>
</evidence>
<dbReference type="InterPro" id="IPR017441">
    <property type="entry name" value="Protein_kinase_ATP_BS"/>
</dbReference>
<evidence type="ECO:0000259" key="8">
    <source>
        <dbReference type="PROSITE" id="PS50011"/>
    </source>
</evidence>
<feature type="region of interest" description="Disordered" evidence="6">
    <location>
        <begin position="1"/>
        <end position="65"/>
    </location>
</feature>
<evidence type="ECO:0000256" key="1">
    <source>
        <dbReference type="ARBA" id="ARBA00022679"/>
    </source>
</evidence>
<dbReference type="SMART" id="SM00220">
    <property type="entry name" value="S_TKc"/>
    <property type="match status" value="1"/>
</dbReference>
<dbReference type="AlphaFoldDB" id="A0A6G9YUP5"/>
<dbReference type="Gene3D" id="3.30.200.20">
    <property type="entry name" value="Phosphorylase Kinase, domain 1"/>
    <property type="match status" value="1"/>
</dbReference>
<dbReference type="InterPro" id="IPR011009">
    <property type="entry name" value="Kinase-like_dom_sf"/>
</dbReference>
<feature type="compositionally biased region" description="Basic residues" evidence="6">
    <location>
        <begin position="115"/>
        <end position="137"/>
    </location>
</feature>
<proteinExistence type="predicted"/>
<evidence type="ECO:0000256" key="3">
    <source>
        <dbReference type="ARBA" id="ARBA00022777"/>
    </source>
</evidence>
<keyword evidence="7" id="KW-1133">Transmembrane helix</keyword>
<dbReference type="PANTHER" id="PTHR43289:SF34">
    <property type="entry name" value="SERINE_THREONINE-PROTEIN KINASE YBDM-RELATED"/>
    <property type="match status" value="1"/>
</dbReference>
<dbReference type="GO" id="GO:0005524">
    <property type="term" value="F:ATP binding"/>
    <property type="evidence" value="ECO:0007669"/>
    <property type="project" value="UniProtKB-UniRule"/>
</dbReference>
<feature type="region of interest" description="Disordered" evidence="6">
    <location>
        <begin position="267"/>
        <end position="320"/>
    </location>
</feature>
<dbReference type="PANTHER" id="PTHR43289">
    <property type="entry name" value="MITOGEN-ACTIVATED PROTEIN KINASE KINASE KINASE 20-RELATED"/>
    <property type="match status" value="1"/>
</dbReference>
<dbReference type="KEGG" id="nah:F5544_40790"/>
<evidence type="ECO:0000256" key="4">
    <source>
        <dbReference type="ARBA" id="ARBA00022840"/>
    </source>
</evidence>
<dbReference type="PROSITE" id="PS00107">
    <property type="entry name" value="PROTEIN_KINASE_ATP"/>
    <property type="match status" value="1"/>
</dbReference>
<sequence>MDRRCRRGRPARLCRYRGRGPHPRTGRHSDRPARGPHPPALRGSAAPCRFLPTPRHRCHRQTGPAGQAWVDRLRHVHNGFRNRRGHADKADRRRGNSDRGHRRTDIRPHRGPTGCRHHRRKPFLRQSGRARRSAAARRRPENRPDRRRFVWAGHLRAESCCHQVGYQLPECQSAETVGSAHGSVHVGRSGDHRRGIGVERFAVTGRRAHLHVDRDRGRRHGAHRRVETCRLRPRIPAGHCQRRQTGRFPVAAPHRCRRNMCDLLFGTPDHRGSRGDDHGDRTAEDGRGRANRLRVDRSGADRGRRPAPGALMPTPLEPDDPPRIGRYRLLGVLGSGGMGRVLLGVGPDGRLVAIKQIHPHLVAEEDFLPRFRREVQTSAKVSGAYTAAVIDFDINAEIPWLASVFVPGVPLDKAVADYGPLTVEQIRTLAVGLSSALAAIHGVGLIHRDLKPGNVILAEDGPRVIDFGIARAAEERSELTHTGSVIGSPSFMSPEQAQSQPLTMASDIFSLGTVLVLAASGKSPFAANSMPHTLYNIVHTEPDLSELPPDVRQLVEPCLAKKPEARPTPAQILDYLGPLPPHTRPWSDAVHEAIRAQAAELSALQSDPETTQVIDGESAAVAPSPVDFEQRLQELVEQSRTESERGRRVRLLVGALIGVLVLIGGIIVGVVGFGGSDEPTSSASNPLDRLNMTKLRSIDVCSLINEPLVPSLGGWTAKPESAQWGNCAATAGGHQFVIDIKRIEGYRDNGRRFDDVPILDDVTAGSDGCGRALLPAKTDPQFGITVRVKGGQSDKLCGIADGASDELTRRISERTPMMPNIRNSIARLDPCASVDNIVVKLNIGDQVRGTPDLLHSCKWVATGTVTVVFERAKILVPPDKPIQIDLGGGNVINMDDSEFKSTTCIRQGQYRAIDNVDAEIVTVNIDNASLSQHPEFRCLAAQTILANIMVNLPQVGG</sequence>
<dbReference type="GO" id="GO:0004674">
    <property type="term" value="F:protein serine/threonine kinase activity"/>
    <property type="evidence" value="ECO:0007669"/>
    <property type="project" value="TreeGrafter"/>
</dbReference>